<evidence type="ECO:0000313" key="3">
    <source>
        <dbReference type="Proteomes" id="UP000377803"/>
    </source>
</evidence>
<dbReference type="PANTHER" id="PTHR43679:SF2">
    <property type="entry name" value="OCTANOYL-[GCVH]:PROTEIN N-OCTANOYLTRANSFERASE"/>
    <property type="match status" value="1"/>
</dbReference>
<dbReference type="KEGG" id="ncon:LC1Nh_1030"/>
<dbReference type="GeneID" id="42365425"/>
<name>A0A5Q0UGW3_9ARCH</name>
<evidence type="ECO:0000259" key="1">
    <source>
        <dbReference type="PROSITE" id="PS51733"/>
    </source>
</evidence>
<dbReference type="PROSITE" id="PS51733">
    <property type="entry name" value="BPL_LPL_CATALYTIC"/>
    <property type="match status" value="1"/>
</dbReference>
<reference evidence="3" key="1">
    <citation type="submission" date="2019-05" db="EMBL/GenBank/DDBJ databases">
        <title>Candidatus Nanohalobium constans, a novel model system to study the DPANN nano-sized archaea: genomic and physiological characterization of a nanoarchaeon co-cultured with its chitinotrophic host.</title>
        <authorList>
            <person name="La Cono V."/>
            <person name="Arcadi E."/>
            <person name="Crisafi F."/>
            <person name="Denaro R."/>
            <person name="La Spada G."/>
            <person name="Messina E."/>
            <person name="Smedile F."/>
            <person name="Toshchakov S.V."/>
            <person name="Shevchenko M.A."/>
            <person name="Golyshin P.N."/>
            <person name="Golyshina O.V."/>
            <person name="Ferrer M."/>
            <person name="Rohde M."/>
            <person name="Mushegian A."/>
            <person name="Sorokin D.Y."/>
            <person name="Giuliano L."/>
            <person name="Yakimov M.M."/>
        </authorList>
    </citation>
    <scope>NUCLEOTIDE SEQUENCE [LARGE SCALE GENOMIC DNA]</scope>
    <source>
        <strain evidence="3">LC1Nh</strain>
    </source>
</reference>
<dbReference type="InterPro" id="IPR004143">
    <property type="entry name" value="BPL_LPL_catalytic"/>
</dbReference>
<accession>A0A5Q0UGW3</accession>
<protein>
    <submittedName>
        <fullName evidence="2">Lipoate--protein ligase</fullName>
        <ecNumber evidence="2">6.3.1.20</ecNumber>
    </submittedName>
</protein>
<organism evidence="2 3">
    <name type="scientific">Candidatus Nanohalobium constans</name>
    <dbReference type="NCBI Taxonomy" id="2565781"/>
    <lineage>
        <taxon>Archaea</taxon>
        <taxon>Candidatus Nanohalarchaeota</taxon>
        <taxon>Candidatus Nanohalobia</taxon>
        <taxon>Candidatus Nanohalobiales</taxon>
        <taxon>Candidatus Nanohalobiaceae</taxon>
        <taxon>Candidatus Nanohalobium</taxon>
    </lineage>
</organism>
<dbReference type="PANTHER" id="PTHR43679">
    <property type="entry name" value="OCTANOYLTRANSFERASE LIPM-RELATED"/>
    <property type="match status" value="1"/>
</dbReference>
<dbReference type="SUPFAM" id="SSF55681">
    <property type="entry name" value="Class II aaRS and biotin synthetases"/>
    <property type="match status" value="1"/>
</dbReference>
<dbReference type="EMBL" id="CP040089">
    <property type="protein sequence ID" value="QGA80903.1"/>
    <property type="molecule type" value="Genomic_DNA"/>
</dbReference>
<dbReference type="EC" id="6.3.1.20" evidence="2"/>
<dbReference type="Proteomes" id="UP000377803">
    <property type="component" value="Chromosome"/>
</dbReference>
<sequence>MTEWRIINEGEYSEAMHHAIDEVLTEKMDNGEMRPTLRFWYRKNPSVPMGRFQAFEDEVEVEYAQEKGIEVVRRLTGGGAMFAEPGNVITYSIYIPKEQVSEGFKESYEELDRFAVEALRELGVDADYAPLNDIEHESGKLGGAAQLRKDNAVLHHTTMSYDLNTAEMLRVLRIGKEKVSDKAVKSAEKRVSRISDHADVERREVIEKMIEKFVKDKEHEKGSLTDEEVKKAEKLSEEKFKTEEWNKKL</sequence>
<dbReference type="AlphaFoldDB" id="A0A5Q0UGW3"/>
<dbReference type="InterPro" id="IPR045864">
    <property type="entry name" value="aa-tRNA-synth_II/BPL/LPL"/>
</dbReference>
<gene>
    <name evidence="2" type="primary">lplA</name>
    <name evidence="2" type="ORF">LC1Nh_1030</name>
</gene>
<keyword evidence="3" id="KW-1185">Reference proteome</keyword>
<evidence type="ECO:0000313" key="2">
    <source>
        <dbReference type="EMBL" id="QGA80903.1"/>
    </source>
</evidence>
<dbReference type="Pfam" id="PF21948">
    <property type="entry name" value="LplA-B_cat"/>
    <property type="match status" value="1"/>
</dbReference>
<dbReference type="RefSeq" id="WP_153550648.1">
    <property type="nucleotide sequence ID" value="NZ_CP040089.1"/>
</dbReference>
<proteinExistence type="predicted"/>
<dbReference type="Gene3D" id="3.30.930.10">
    <property type="entry name" value="Bira Bifunctional Protein, Domain 2"/>
    <property type="match status" value="1"/>
</dbReference>
<feature type="domain" description="BPL/LPL catalytic" evidence="1">
    <location>
        <begin position="31"/>
        <end position="221"/>
    </location>
</feature>
<dbReference type="InterPro" id="IPR050664">
    <property type="entry name" value="Octanoyltrans_LipM/LipL"/>
</dbReference>
<keyword evidence="2" id="KW-0436">Ligase</keyword>
<dbReference type="GO" id="GO:0016979">
    <property type="term" value="F:lipoate-protein ligase activity"/>
    <property type="evidence" value="ECO:0007669"/>
    <property type="project" value="UniProtKB-EC"/>
</dbReference>
<dbReference type="OrthoDB" id="43646at2157"/>
<dbReference type="CDD" id="cd16443">
    <property type="entry name" value="LplA"/>
    <property type="match status" value="1"/>
</dbReference>